<dbReference type="InterPro" id="IPR003140">
    <property type="entry name" value="PLipase/COase/thioEstase"/>
</dbReference>
<dbReference type="InterPro" id="IPR029058">
    <property type="entry name" value="AB_hydrolase_fold"/>
</dbReference>
<organism evidence="4">
    <name type="scientific">marine metagenome</name>
    <dbReference type="NCBI Taxonomy" id="408172"/>
    <lineage>
        <taxon>unclassified sequences</taxon>
        <taxon>metagenomes</taxon>
        <taxon>ecological metagenomes</taxon>
    </lineage>
</organism>
<reference evidence="4" key="1">
    <citation type="submission" date="2018-05" db="EMBL/GenBank/DDBJ databases">
        <authorList>
            <person name="Lanie J.A."/>
            <person name="Ng W.-L."/>
            <person name="Kazmierczak K.M."/>
            <person name="Andrzejewski T.M."/>
            <person name="Davidsen T.M."/>
            <person name="Wayne K.J."/>
            <person name="Tettelin H."/>
            <person name="Glass J.I."/>
            <person name="Rusch D."/>
            <person name="Podicherti R."/>
            <person name="Tsui H.-C.T."/>
            <person name="Winkler M.E."/>
        </authorList>
    </citation>
    <scope>NUCLEOTIDE SEQUENCE</scope>
</reference>
<dbReference type="EMBL" id="UINC01089006">
    <property type="protein sequence ID" value="SVC39729.1"/>
    <property type="molecule type" value="Genomic_DNA"/>
</dbReference>
<evidence type="ECO:0000313" key="4">
    <source>
        <dbReference type="EMBL" id="SVC39729.1"/>
    </source>
</evidence>
<accession>A0A382LSM9</accession>
<dbReference type="PANTHER" id="PTHR10655">
    <property type="entry name" value="LYSOPHOSPHOLIPASE-RELATED"/>
    <property type="match status" value="1"/>
</dbReference>
<dbReference type="Pfam" id="PF02230">
    <property type="entry name" value="Abhydrolase_2"/>
    <property type="match status" value="1"/>
</dbReference>
<dbReference type="GO" id="GO:0016787">
    <property type="term" value="F:hydrolase activity"/>
    <property type="evidence" value="ECO:0007669"/>
    <property type="project" value="UniProtKB-KW"/>
</dbReference>
<evidence type="ECO:0000259" key="3">
    <source>
        <dbReference type="Pfam" id="PF02230"/>
    </source>
</evidence>
<comment type="similarity">
    <text evidence="1">Belongs to the AB hydrolase superfamily. AB hydrolase 2 family.</text>
</comment>
<protein>
    <recommendedName>
        <fullName evidence="3">Phospholipase/carboxylesterase/thioesterase domain-containing protein</fullName>
    </recommendedName>
</protein>
<gene>
    <name evidence="4" type="ORF">METZ01_LOCUS292583</name>
</gene>
<name>A0A382LSM9_9ZZZZ</name>
<dbReference type="Gene3D" id="3.40.50.1820">
    <property type="entry name" value="alpha/beta hydrolase"/>
    <property type="match status" value="1"/>
</dbReference>
<proteinExistence type="inferred from homology"/>
<sequence length="227" mass="25278">MNVLSNKPHLDTLEIEPSGPADATVIWMHGLGADANDFYGLPPELHLPAETQVRYIFPNAPQIPVTINQGMMMRAWYDITEMSARGQDETTIRQSSQWINELIAREIKRGVLSTRIVLAGFSQGGAMALFIGLRYPERLGGVMCLSGYLLLPESLLRETSKANQALPIFQAHGTQDPMVSHVLGRSGHDALVETGHQVDWHEYPMAHQLCLEEVRDIGQWLARILKG</sequence>
<dbReference type="SUPFAM" id="SSF53474">
    <property type="entry name" value="alpha/beta-Hydrolases"/>
    <property type="match status" value="1"/>
</dbReference>
<evidence type="ECO:0000256" key="2">
    <source>
        <dbReference type="ARBA" id="ARBA00022801"/>
    </source>
</evidence>
<feature type="domain" description="Phospholipase/carboxylesterase/thioesterase" evidence="3">
    <location>
        <begin position="15"/>
        <end position="222"/>
    </location>
</feature>
<dbReference type="InterPro" id="IPR050565">
    <property type="entry name" value="LYPA1-2/EST-like"/>
</dbReference>
<dbReference type="PANTHER" id="PTHR10655:SF17">
    <property type="entry name" value="LYSOPHOSPHOLIPASE-LIKE PROTEIN 1"/>
    <property type="match status" value="1"/>
</dbReference>
<dbReference type="AlphaFoldDB" id="A0A382LSM9"/>
<evidence type="ECO:0000256" key="1">
    <source>
        <dbReference type="ARBA" id="ARBA00006499"/>
    </source>
</evidence>
<keyword evidence="2" id="KW-0378">Hydrolase</keyword>